<gene>
    <name evidence="2" type="ORF">DY023_16550</name>
</gene>
<organism evidence="2 3">
    <name type="scientific">Microbacterium bovistercoris</name>
    <dbReference type="NCBI Taxonomy" id="2293570"/>
    <lineage>
        <taxon>Bacteria</taxon>
        <taxon>Bacillati</taxon>
        <taxon>Actinomycetota</taxon>
        <taxon>Actinomycetes</taxon>
        <taxon>Micrococcales</taxon>
        <taxon>Microbacteriaceae</taxon>
        <taxon>Microbacterium</taxon>
    </lineage>
</organism>
<dbReference type="AlphaFoldDB" id="A0A371NQL5"/>
<reference evidence="2 3" key="1">
    <citation type="submission" date="2018-08" db="EMBL/GenBank/DDBJ databases">
        <title>Isolation, diversity and antifungal activity of Actinobacteria from cow dung.</title>
        <authorList>
            <person name="Ling L."/>
        </authorList>
    </citation>
    <scope>NUCLEOTIDE SEQUENCE [LARGE SCALE GENOMIC DNA]</scope>
    <source>
        <strain evidence="2 3">NEAU-LLE</strain>
    </source>
</reference>
<proteinExistence type="predicted"/>
<evidence type="ECO:0000313" key="2">
    <source>
        <dbReference type="EMBL" id="REJ03925.1"/>
    </source>
</evidence>
<keyword evidence="3" id="KW-1185">Reference proteome</keyword>
<dbReference type="Proteomes" id="UP000262172">
    <property type="component" value="Unassembled WGS sequence"/>
</dbReference>
<evidence type="ECO:0000259" key="1">
    <source>
        <dbReference type="Pfam" id="PF13400"/>
    </source>
</evidence>
<accession>A0A371NQL5</accession>
<dbReference type="InterPro" id="IPR010916">
    <property type="entry name" value="TonB_box_CS"/>
</dbReference>
<name>A0A371NQL5_9MICO</name>
<dbReference type="InterPro" id="IPR028087">
    <property type="entry name" value="Tad_N"/>
</dbReference>
<dbReference type="PROSITE" id="PS00430">
    <property type="entry name" value="TONB_DEPENDENT_REC_1"/>
    <property type="match status" value="1"/>
</dbReference>
<protein>
    <submittedName>
        <fullName evidence="2">Pilus assembly protein</fullName>
    </submittedName>
</protein>
<dbReference type="OrthoDB" id="5187898at2"/>
<sequence>MRRLSKRFRDERGATAVLVGILLVPLLGIAALAIDVGALYAERAQLQNGVDGAALAIAAQCAKDESACGADATSVAEDYVDANASVAWGELADEVTLTALPDISENTVTVTAKRNVHHLLAGVLPGVEGNGEEVYASGSAEWGVPVAGGVLPIGFGVCEFEDAVLSEPGDTENRVTIEFGVKDREGCEPTDNPGGFGWLDAAACEVEINFEGPDSELWLGGNDGAGGGDSGCGNADAFLRKKLHTVMLIPVFDHYKGIKANAACSATTPDDGPKHCYHVSRFAAFYLTGGKLGSFTEKDPYADASDPADGKANGYLQGNFVKYVAVDDLDFTLGDGDEESATVKVVRLIITDDELSRLTT</sequence>
<feature type="domain" description="Putative Flp pilus-assembly TadG-like N-terminal" evidence="1">
    <location>
        <begin position="13"/>
        <end position="59"/>
    </location>
</feature>
<evidence type="ECO:0000313" key="3">
    <source>
        <dbReference type="Proteomes" id="UP000262172"/>
    </source>
</evidence>
<comment type="caution">
    <text evidence="2">The sequence shown here is derived from an EMBL/GenBank/DDBJ whole genome shotgun (WGS) entry which is preliminary data.</text>
</comment>
<dbReference type="Pfam" id="PF13400">
    <property type="entry name" value="Tad"/>
    <property type="match status" value="1"/>
</dbReference>
<dbReference type="EMBL" id="QUAB01000048">
    <property type="protein sequence ID" value="REJ03925.1"/>
    <property type="molecule type" value="Genomic_DNA"/>
</dbReference>